<gene>
    <name evidence="1" type="ORF">G6F50_017641</name>
</gene>
<sequence>MVLHAAQHVVMRVEVKRADDDRHVQQVFHHRPHARGLRRIQQGMVEEVVAVLDPRHAVGVVGKDGLQHALVDLLQVPAAGAVRTPR</sequence>
<evidence type="ECO:0000313" key="2">
    <source>
        <dbReference type="Proteomes" id="UP000740926"/>
    </source>
</evidence>
<dbReference type="EMBL" id="JAANIU010013550">
    <property type="protein sequence ID" value="KAG1529962.1"/>
    <property type="molecule type" value="Genomic_DNA"/>
</dbReference>
<proteinExistence type="predicted"/>
<reference evidence="1 2" key="1">
    <citation type="journal article" date="2020" name="Microb. Genom.">
        <title>Genetic diversity of clinical and environmental Mucorales isolates obtained from an investigation of mucormycosis cases among solid organ transplant recipients.</title>
        <authorList>
            <person name="Nguyen M.H."/>
            <person name="Kaul D."/>
            <person name="Muto C."/>
            <person name="Cheng S.J."/>
            <person name="Richter R.A."/>
            <person name="Bruno V.M."/>
            <person name="Liu G."/>
            <person name="Beyhan S."/>
            <person name="Sundermann A.J."/>
            <person name="Mounaud S."/>
            <person name="Pasculle A.W."/>
            <person name="Nierman W.C."/>
            <person name="Driscoll E."/>
            <person name="Cumbie R."/>
            <person name="Clancy C.J."/>
            <person name="Dupont C.L."/>
        </authorList>
    </citation>
    <scope>NUCLEOTIDE SEQUENCE [LARGE SCALE GENOMIC DNA]</scope>
    <source>
        <strain evidence="1 2">GL24</strain>
    </source>
</reference>
<protein>
    <submittedName>
        <fullName evidence="1">Uncharacterized protein</fullName>
    </submittedName>
</protein>
<dbReference type="Proteomes" id="UP000740926">
    <property type="component" value="Unassembled WGS sequence"/>
</dbReference>
<organism evidence="1 2">
    <name type="scientific">Rhizopus delemar</name>
    <dbReference type="NCBI Taxonomy" id="936053"/>
    <lineage>
        <taxon>Eukaryota</taxon>
        <taxon>Fungi</taxon>
        <taxon>Fungi incertae sedis</taxon>
        <taxon>Mucoromycota</taxon>
        <taxon>Mucoromycotina</taxon>
        <taxon>Mucoromycetes</taxon>
        <taxon>Mucorales</taxon>
        <taxon>Mucorineae</taxon>
        <taxon>Rhizopodaceae</taxon>
        <taxon>Rhizopus</taxon>
    </lineage>
</organism>
<evidence type="ECO:0000313" key="1">
    <source>
        <dbReference type="EMBL" id="KAG1529962.1"/>
    </source>
</evidence>
<dbReference type="AlphaFoldDB" id="A0A9P6XPG9"/>
<name>A0A9P6XPG9_9FUNG</name>
<accession>A0A9P6XPG9</accession>
<comment type="caution">
    <text evidence="1">The sequence shown here is derived from an EMBL/GenBank/DDBJ whole genome shotgun (WGS) entry which is preliminary data.</text>
</comment>
<keyword evidence="2" id="KW-1185">Reference proteome</keyword>